<keyword evidence="2" id="KW-1185">Reference proteome</keyword>
<reference evidence="1" key="1">
    <citation type="submission" date="2021-01" db="EMBL/GenBank/DDBJ databases">
        <title>Description of Breznakiella homolactica.</title>
        <authorList>
            <person name="Song Y."/>
            <person name="Brune A."/>
        </authorList>
    </citation>
    <scope>NUCLEOTIDE SEQUENCE</scope>
    <source>
        <strain evidence="1">RmG30</strain>
    </source>
</reference>
<keyword evidence="1" id="KW-0808">Transferase</keyword>
<dbReference type="Pfam" id="PF13489">
    <property type="entry name" value="Methyltransf_23"/>
    <property type="match status" value="1"/>
</dbReference>
<name>A0A7T7XL57_9SPIR</name>
<keyword evidence="1" id="KW-0489">Methyltransferase</keyword>
<organism evidence="1 2">
    <name type="scientific">Breznakiella homolactica</name>
    <dbReference type="NCBI Taxonomy" id="2798577"/>
    <lineage>
        <taxon>Bacteria</taxon>
        <taxon>Pseudomonadati</taxon>
        <taxon>Spirochaetota</taxon>
        <taxon>Spirochaetia</taxon>
        <taxon>Spirochaetales</taxon>
        <taxon>Breznakiellaceae</taxon>
        <taxon>Breznakiella</taxon>
    </lineage>
</organism>
<accession>A0A7T7XL57</accession>
<gene>
    <name evidence="1" type="ORF">JFL75_15940</name>
</gene>
<dbReference type="PANTHER" id="PTHR43861">
    <property type="entry name" value="TRANS-ACONITATE 2-METHYLTRANSFERASE-RELATED"/>
    <property type="match status" value="1"/>
</dbReference>
<evidence type="ECO:0000313" key="2">
    <source>
        <dbReference type="Proteomes" id="UP000595917"/>
    </source>
</evidence>
<dbReference type="Proteomes" id="UP000595917">
    <property type="component" value="Chromosome"/>
</dbReference>
<dbReference type="InterPro" id="IPR029063">
    <property type="entry name" value="SAM-dependent_MTases_sf"/>
</dbReference>
<dbReference type="AlphaFoldDB" id="A0A7T7XL57"/>
<dbReference type="EMBL" id="CP067089">
    <property type="protein sequence ID" value="QQO08409.1"/>
    <property type="molecule type" value="Genomic_DNA"/>
</dbReference>
<dbReference type="CDD" id="cd02440">
    <property type="entry name" value="AdoMet_MTases"/>
    <property type="match status" value="1"/>
</dbReference>
<evidence type="ECO:0000313" key="1">
    <source>
        <dbReference type="EMBL" id="QQO08409.1"/>
    </source>
</evidence>
<dbReference type="SUPFAM" id="SSF53335">
    <property type="entry name" value="S-adenosyl-L-methionine-dependent methyltransferases"/>
    <property type="match status" value="1"/>
</dbReference>
<dbReference type="GO" id="GO:0032259">
    <property type="term" value="P:methylation"/>
    <property type="evidence" value="ECO:0007669"/>
    <property type="project" value="UniProtKB-KW"/>
</dbReference>
<dbReference type="PANTHER" id="PTHR43861:SF6">
    <property type="entry name" value="METHYLTRANSFERASE TYPE 11"/>
    <property type="match status" value="1"/>
</dbReference>
<dbReference type="GO" id="GO:0008168">
    <property type="term" value="F:methyltransferase activity"/>
    <property type="evidence" value="ECO:0007669"/>
    <property type="project" value="UniProtKB-KW"/>
</dbReference>
<sequence>MNERGLVLVVPAFEKGRGGGHIVRSVSLTEELRELGFESYLFIPRTPETGSGSAVPVDPGIRFSAEDDPGLIPWDLIVLDRFRTDRQEFVYWSSLGPVLGIDEGGPSRDDFDFLLDLLPALPGTSPANWTLPELLPLPQNRRPSFDTVSPDGRLRILVSFGLEDSASLGMSAAESASRIPGTLVDLILPRHSGEGPPDPARGGSGIRVRGPVPALRETLAGYDLVITHYGLTAFEVLRAKVPVLLISPTEYHEKLARSAGFFSLGTGTRGLKNLRKQCTSGYESVSGFVKKIRTICSECAARHGIAGDPVQTLGSFIGKLNLSVPEKCPACGDERTRAHGNIGRFSHRTYRRCAECGMVYMLRAYPSSIHYGEDYFFEDYRRQYGKTYLEDFPNLVEAGKKRISRIRALASRSNTPDDSGGPPRLLDIGCAYGPFLEAARSEGFSCVGIDPSESAVRYVREKLTIAAYRGFFPEFRLPDFEIGDGFDVVSLWYVIEHFTDPGFILHEISRLLKPGGILACSTPSFSGISGRTKPEEFLRRSPEDHWTIWEPEKTGNILKKQGFSLEKIVTTGHHPERFPVIGPRLRPGQGAVYWFLGGLSRRFRLGDTYEFYGVKETGERSKTWLNG</sequence>
<proteinExistence type="predicted"/>
<dbReference type="RefSeq" id="WP_215625715.1">
    <property type="nucleotide sequence ID" value="NZ_CP067089.2"/>
</dbReference>
<protein>
    <submittedName>
        <fullName evidence="1">Methyltransferase domain-containing protein</fullName>
    </submittedName>
</protein>
<dbReference type="Gene3D" id="3.40.50.150">
    <property type="entry name" value="Vaccinia Virus protein VP39"/>
    <property type="match status" value="1"/>
</dbReference>
<dbReference type="KEGG" id="bhc:JFL75_15940"/>